<feature type="chain" id="PRO_5022003760" evidence="2">
    <location>
        <begin position="23"/>
        <end position="357"/>
    </location>
</feature>
<feature type="signal peptide" evidence="2">
    <location>
        <begin position="1"/>
        <end position="22"/>
    </location>
</feature>
<dbReference type="KEGG" id="tpla:ElP_03700"/>
<dbReference type="Proteomes" id="UP000317835">
    <property type="component" value="Chromosome"/>
</dbReference>
<dbReference type="AlphaFoldDB" id="A0A518GVC0"/>
<keyword evidence="2" id="KW-0732">Signal</keyword>
<evidence type="ECO:0000256" key="1">
    <source>
        <dbReference type="SAM" id="Coils"/>
    </source>
</evidence>
<dbReference type="OrthoDB" id="267000at2"/>
<organism evidence="3 4">
    <name type="scientific">Tautonia plasticadhaerens</name>
    <dbReference type="NCBI Taxonomy" id="2527974"/>
    <lineage>
        <taxon>Bacteria</taxon>
        <taxon>Pseudomonadati</taxon>
        <taxon>Planctomycetota</taxon>
        <taxon>Planctomycetia</taxon>
        <taxon>Isosphaerales</taxon>
        <taxon>Isosphaeraceae</taxon>
        <taxon>Tautonia</taxon>
    </lineage>
</organism>
<keyword evidence="1" id="KW-0175">Coiled coil</keyword>
<protein>
    <submittedName>
        <fullName evidence="3">Uncharacterized protein</fullName>
    </submittedName>
</protein>
<dbReference type="EMBL" id="CP036426">
    <property type="protein sequence ID" value="QDV32536.1"/>
    <property type="molecule type" value="Genomic_DNA"/>
</dbReference>
<accession>A0A518GVC0</accession>
<evidence type="ECO:0000313" key="4">
    <source>
        <dbReference type="Proteomes" id="UP000317835"/>
    </source>
</evidence>
<reference evidence="3 4" key="1">
    <citation type="submission" date="2019-02" db="EMBL/GenBank/DDBJ databases">
        <title>Deep-cultivation of Planctomycetes and their phenomic and genomic characterization uncovers novel biology.</title>
        <authorList>
            <person name="Wiegand S."/>
            <person name="Jogler M."/>
            <person name="Boedeker C."/>
            <person name="Pinto D."/>
            <person name="Vollmers J."/>
            <person name="Rivas-Marin E."/>
            <person name="Kohn T."/>
            <person name="Peeters S.H."/>
            <person name="Heuer A."/>
            <person name="Rast P."/>
            <person name="Oberbeckmann S."/>
            <person name="Bunk B."/>
            <person name="Jeske O."/>
            <person name="Meyerdierks A."/>
            <person name="Storesund J.E."/>
            <person name="Kallscheuer N."/>
            <person name="Luecker S."/>
            <person name="Lage O.M."/>
            <person name="Pohl T."/>
            <person name="Merkel B.J."/>
            <person name="Hornburger P."/>
            <person name="Mueller R.-W."/>
            <person name="Bruemmer F."/>
            <person name="Labrenz M."/>
            <person name="Spormann A.M."/>
            <person name="Op den Camp H."/>
            <person name="Overmann J."/>
            <person name="Amann R."/>
            <person name="Jetten M.S.M."/>
            <person name="Mascher T."/>
            <person name="Medema M.H."/>
            <person name="Devos D.P."/>
            <person name="Kaster A.-K."/>
            <person name="Ovreas L."/>
            <person name="Rohde M."/>
            <person name="Galperin M.Y."/>
            <person name="Jogler C."/>
        </authorList>
    </citation>
    <scope>NUCLEOTIDE SEQUENCE [LARGE SCALE GENOMIC DNA]</scope>
    <source>
        <strain evidence="3 4">ElP</strain>
    </source>
</reference>
<keyword evidence="4" id="KW-1185">Reference proteome</keyword>
<evidence type="ECO:0000313" key="3">
    <source>
        <dbReference type="EMBL" id="QDV32536.1"/>
    </source>
</evidence>
<sequence length="357" mass="38414" precursor="true">MRSKRWSLAVILAAMVAGPASAQLYPGPFMNMGWGGWGSGGRDPGADYLRGVGYFNRAQADYDVKEAQASELRAEAFAKWNQALGEARKAKEIRDTQQRARDEVENAIQNRAALVEAGVLLNQRLDHLVEFPTPETHDALAAIPMTPEVLRDIPFENASEPITACLDILTQEDAWPPLLKQTPFDQGRQALASAVDSALGEDLSGALSDATRSKLDGALNALRSALDAEESGFPPAGANDADQFLRTLGGMIRLLEDPQAGAVIRQIESFKGGSMADLVGFMHAYNLRFGRARSDQQRAIYRQLDGLLAKVPVAREAADSDATGPLVEHSKLVGDAAKQVFSSLSWKDLDAASADGP</sequence>
<name>A0A518GVC0_9BACT</name>
<gene>
    <name evidence="3" type="ORF">ElP_03700</name>
</gene>
<evidence type="ECO:0000256" key="2">
    <source>
        <dbReference type="SAM" id="SignalP"/>
    </source>
</evidence>
<dbReference type="RefSeq" id="WP_145266698.1">
    <property type="nucleotide sequence ID" value="NZ_CP036426.1"/>
</dbReference>
<feature type="coiled-coil region" evidence="1">
    <location>
        <begin position="55"/>
        <end position="117"/>
    </location>
</feature>
<proteinExistence type="predicted"/>